<sequence length="111" mass="12981">MPEARLWAKGNAGQSYKSTTKTSFQHLINGWVTFKVSGTTFHNDSKQFFVVSGRFLDNSLLDDLNNIIFFMVDFWMILGCGQLLNNFWVKHHSFLDRKHRRDEISKTSETF</sequence>
<dbReference type="AlphaFoldDB" id="A0A2N1M7E2"/>
<accession>A0A2N1M7E2</accession>
<dbReference type="VEuPathDB" id="FungiDB:RhiirFUN_014501"/>
<keyword evidence="1" id="KW-0812">Transmembrane</keyword>
<proteinExistence type="predicted"/>
<reference evidence="2 3" key="1">
    <citation type="submission" date="2016-04" db="EMBL/GenBank/DDBJ databases">
        <title>Genome analyses suggest a sexual origin of heterokaryosis in a supposedly ancient asexual fungus.</title>
        <authorList>
            <person name="Ropars J."/>
            <person name="Sedzielewska K."/>
            <person name="Noel J."/>
            <person name="Charron P."/>
            <person name="Farinelli L."/>
            <person name="Marton T."/>
            <person name="Kruger M."/>
            <person name="Pelin A."/>
            <person name="Brachmann A."/>
            <person name="Corradi N."/>
        </authorList>
    </citation>
    <scope>NUCLEOTIDE SEQUENCE [LARGE SCALE GENOMIC DNA]</scope>
    <source>
        <strain evidence="2 3">C2</strain>
    </source>
</reference>
<dbReference type="EMBL" id="LLXL01004306">
    <property type="protein sequence ID" value="PKK57528.1"/>
    <property type="molecule type" value="Genomic_DNA"/>
</dbReference>
<keyword evidence="1" id="KW-0472">Membrane</keyword>
<gene>
    <name evidence="2" type="ORF">RhiirC2_797858</name>
</gene>
<reference evidence="2 3" key="2">
    <citation type="submission" date="2017-10" db="EMBL/GenBank/DDBJ databases">
        <title>Extensive intraspecific genome diversity in a model arbuscular mycorrhizal fungus.</title>
        <authorList>
            <person name="Chen E.C.H."/>
            <person name="Morin E."/>
            <person name="Baudet D."/>
            <person name="Noel J."/>
            <person name="Ndikumana S."/>
            <person name="Charron P."/>
            <person name="St-Onge C."/>
            <person name="Giorgi J."/>
            <person name="Grigoriev I.V."/>
            <person name="Roux C."/>
            <person name="Martin F.M."/>
            <person name="Corradi N."/>
        </authorList>
    </citation>
    <scope>NUCLEOTIDE SEQUENCE [LARGE SCALE GENOMIC DNA]</scope>
    <source>
        <strain evidence="2 3">C2</strain>
    </source>
</reference>
<protein>
    <submittedName>
        <fullName evidence="2">Uncharacterized protein</fullName>
    </submittedName>
</protein>
<evidence type="ECO:0000256" key="1">
    <source>
        <dbReference type="SAM" id="Phobius"/>
    </source>
</evidence>
<keyword evidence="1" id="KW-1133">Transmembrane helix</keyword>
<name>A0A2N1M7E2_9GLOM</name>
<comment type="caution">
    <text evidence="2">The sequence shown here is derived from an EMBL/GenBank/DDBJ whole genome shotgun (WGS) entry which is preliminary data.</text>
</comment>
<evidence type="ECO:0000313" key="2">
    <source>
        <dbReference type="EMBL" id="PKK57528.1"/>
    </source>
</evidence>
<organism evidence="2 3">
    <name type="scientific">Rhizophagus irregularis</name>
    <dbReference type="NCBI Taxonomy" id="588596"/>
    <lineage>
        <taxon>Eukaryota</taxon>
        <taxon>Fungi</taxon>
        <taxon>Fungi incertae sedis</taxon>
        <taxon>Mucoromycota</taxon>
        <taxon>Glomeromycotina</taxon>
        <taxon>Glomeromycetes</taxon>
        <taxon>Glomerales</taxon>
        <taxon>Glomeraceae</taxon>
        <taxon>Rhizophagus</taxon>
    </lineage>
</organism>
<dbReference type="Proteomes" id="UP000233469">
    <property type="component" value="Unassembled WGS sequence"/>
</dbReference>
<evidence type="ECO:0000313" key="3">
    <source>
        <dbReference type="Proteomes" id="UP000233469"/>
    </source>
</evidence>
<feature type="transmembrane region" description="Helical" evidence="1">
    <location>
        <begin position="67"/>
        <end position="89"/>
    </location>
</feature>